<dbReference type="PANTHER" id="PTHR35569">
    <property type="entry name" value="CYANAMIDE HYDRATASE DDI2-RELATED"/>
    <property type="match status" value="1"/>
</dbReference>
<keyword evidence="3" id="KW-1185">Reference proteome</keyword>
<comment type="caution">
    <text evidence="2">The sequence shown here is derived from an EMBL/GenBank/DDBJ whole genome shotgun (WGS) entry which is preliminary data.</text>
</comment>
<dbReference type="Gene3D" id="1.10.3210.10">
    <property type="entry name" value="Hypothetical protein af1432"/>
    <property type="match status" value="1"/>
</dbReference>
<dbReference type="AlphaFoldDB" id="A0A4R5BMY5"/>
<organism evidence="2 3">
    <name type="scientific">Actinomadura rubrisoli</name>
    <dbReference type="NCBI Taxonomy" id="2530368"/>
    <lineage>
        <taxon>Bacteria</taxon>
        <taxon>Bacillati</taxon>
        <taxon>Actinomycetota</taxon>
        <taxon>Actinomycetes</taxon>
        <taxon>Streptosporangiales</taxon>
        <taxon>Thermomonosporaceae</taxon>
        <taxon>Actinomadura</taxon>
    </lineage>
</organism>
<feature type="domain" description="HD" evidence="1">
    <location>
        <begin position="38"/>
        <end position="129"/>
    </location>
</feature>
<dbReference type="Proteomes" id="UP000294513">
    <property type="component" value="Unassembled WGS sequence"/>
</dbReference>
<evidence type="ECO:0000259" key="1">
    <source>
        <dbReference type="Pfam" id="PF01966"/>
    </source>
</evidence>
<evidence type="ECO:0000313" key="3">
    <source>
        <dbReference type="Proteomes" id="UP000294513"/>
    </source>
</evidence>
<dbReference type="SUPFAM" id="SSF109604">
    <property type="entry name" value="HD-domain/PDEase-like"/>
    <property type="match status" value="1"/>
</dbReference>
<evidence type="ECO:0000313" key="2">
    <source>
        <dbReference type="EMBL" id="TDD88181.1"/>
    </source>
</evidence>
<dbReference type="EMBL" id="SMKU01000066">
    <property type="protein sequence ID" value="TDD88181.1"/>
    <property type="molecule type" value="Genomic_DNA"/>
</dbReference>
<dbReference type="Pfam" id="PF01966">
    <property type="entry name" value="HD"/>
    <property type="match status" value="1"/>
</dbReference>
<proteinExistence type="predicted"/>
<dbReference type="InterPro" id="IPR006674">
    <property type="entry name" value="HD_domain"/>
</dbReference>
<name>A0A4R5BMY5_9ACTN</name>
<dbReference type="RefSeq" id="WP_131893671.1">
    <property type="nucleotide sequence ID" value="NZ_SMKU01000066.1"/>
</dbReference>
<sequence length="229" mass="24454">MTFEETAVADRFAEFAMPDTDLTRKAYDLVFDTEPTSVAHHSARTYLFARAVGGARGLRPGSDYDDEVLFLSCVLHDVGLTAQGDGDQRFEVDGADVAAAFLRDHGLADDRVQIVWEAIALHTSRGIATRMRAEISLTHAGTGLDVVGPDVGEPGVDALPEGFADRAHAAYPRLKPGCGVHEAILAQIARDPGKAPMGSMPFEFARQAGAAITVPIWTEVVARAWPGVA</sequence>
<dbReference type="PANTHER" id="PTHR35569:SF1">
    <property type="entry name" value="CYANAMIDE HYDRATASE DDI2-RELATED"/>
    <property type="match status" value="1"/>
</dbReference>
<accession>A0A4R5BMY5</accession>
<reference evidence="2 3" key="1">
    <citation type="submission" date="2019-03" db="EMBL/GenBank/DDBJ databases">
        <title>Draft genome sequences of novel Actinobacteria.</title>
        <authorList>
            <person name="Sahin N."/>
            <person name="Ay H."/>
            <person name="Saygin H."/>
        </authorList>
    </citation>
    <scope>NUCLEOTIDE SEQUENCE [LARGE SCALE GENOMIC DNA]</scope>
    <source>
        <strain evidence="2 3">H3C3</strain>
    </source>
</reference>
<dbReference type="OrthoDB" id="8478129at2"/>
<protein>
    <submittedName>
        <fullName evidence="2">HD domain-containing protein</fullName>
    </submittedName>
</protein>
<gene>
    <name evidence="2" type="ORF">E1298_15365</name>
</gene>